<dbReference type="HOGENOM" id="CLU_031275_8_0_4"/>
<dbReference type="KEGG" id="eba:ebA7105"/>
<gene>
    <name evidence="7" type="ORF">ebA7105</name>
</gene>
<comment type="subcellular location">
    <subcellularLocation>
        <location evidence="1">Membrane</location>
        <topology evidence="1">Multi-pass membrane protein</topology>
    </subcellularLocation>
</comment>
<dbReference type="EMBL" id="CR555306">
    <property type="protein sequence ID" value="CAI10155.1"/>
    <property type="molecule type" value="Genomic_DNA"/>
</dbReference>
<evidence type="ECO:0000256" key="1">
    <source>
        <dbReference type="ARBA" id="ARBA00004141"/>
    </source>
</evidence>
<dbReference type="PANTHER" id="PTHR21716:SF64">
    <property type="entry name" value="AI-2 TRANSPORT PROTEIN TQSA"/>
    <property type="match status" value="1"/>
</dbReference>
<comment type="similarity">
    <text evidence="2">Belongs to the autoinducer-2 exporter (AI-2E) (TC 2.A.86) family.</text>
</comment>
<keyword evidence="4 6" id="KW-1133">Transmembrane helix</keyword>
<proteinExistence type="inferred from homology"/>
<feature type="transmembrane region" description="Helical" evidence="6">
    <location>
        <begin position="45"/>
        <end position="62"/>
    </location>
</feature>
<feature type="transmembrane region" description="Helical" evidence="6">
    <location>
        <begin position="227"/>
        <end position="246"/>
    </location>
</feature>
<evidence type="ECO:0000313" key="8">
    <source>
        <dbReference type="Proteomes" id="UP000006552"/>
    </source>
</evidence>
<protein>
    <recommendedName>
        <fullName evidence="9">AI-2E family transporter</fullName>
    </recommendedName>
</protein>
<feature type="transmembrane region" description="Helical" evidence="6">
    <location>
        <begin position="252"/>
        <end position="276"/>
    </location>
</feature>
<dbReference type="STRING" id="76114.ebA7105"/>
<feature type="transmembrane region" description="Helical" evidence="6">
    <location>
        <begin position="288"/>
        <end position="311"/>
    </location>
</feature>
<accession>Q5NXQ9</accession>
<sequence length="378" mass="41029">MPGIRAKLAILLEMTQSRADRLQSAVWAGVALALVALLYALGPILAPFVIAAVFAYICDPAVNWMVRRRIPRPLAVLLVILGLGAILLLLLLILAPMIYREAIALVGRLPDLIELLNSRVAPRLMERFGIDLQLDAAFVRTWITENWSTAQDLVPVILGHLRQGGSALVGLAALVLLIPVVMFYLLQDWPHLVTNVQAIIPRPMLPRTLRIFHDIDSVLSQFLRGQLSVMLLLAVFYSVGLWLAGLKFALPVGVITGLLVFIPYVGFGGGLILAILTALLQADGWSPLIGVAIVYGLGQAIESFVLTPYLVGERIGLHPVAVIFALMAFGQLFGFVGVLVALPASAAILVGLRELRAAWLASRLYRGDPESRIEEIGK</sequence>
<evidence type="ECO:0000256" key="6">
    <source>
        <dbReference type="SAM" id="Phobius"/>
    </source>
</evidence>
<reference evidence="7 8" key="1">
    <citation type="journal article" date="2005" name="Arch. Microbiol.">
        <title>The genome sequence of an anaerobic aromatic-degrading denitrifying bacterium, strain EbN1.</title>
        <authorList>
            <person name="Rabus R."/>
            <person name="Kube M."/>
            <person name="Heider J."/>
            <person name="Beck A."/>
            <person name="Heitmann K."/>
            <person name="Widdel F."/>
            <person name="Reinhardt R."/>
        </authorList>
    </citation>
    <scope>NUCLEOTIDE SEQUENCE [LARGE SCALE GENOMIC DNA]</scope>
    <source>
        <strain evidence="7 8">EbN1</strain>
    </source>
</reference>
<feature type="transmembrane region" description="Helical" evidence="6">
    <location>
        <begin position="74"/>
        <end position="99"/>
    </location>
</feature>
<evidence type="ECO:0008006" key="9">
    <source>
        <dbReference type="Google" id="ProtNLM"/>
    </source>
</evidence>
<evidence type="ECO:0000256" key="5">
    <source>
        <dbReference type="ARBA" id="ARBA00023136"/>
    </source>
</evidence>
<name>Q5NXQ9_AROAE</name>
<dbReference type="Proteomes" id="UP000006552">
    <property type="component" value="Chromosome"/>
</dbReference>
<keyword evidence="5 6" id="KW-0472">Membrane</keyword>
<dbReference type="InterPro" id="IPR002549">
    <property type="entry name" value="AI-2E-like"/>
</dbReference>
<evidence type="ECO:0000313" key="7">
    <source>
        <dbReference type="EMBL" id="CAI10155.1"/>
    </source>
</evidence>
<evidence type="ECO:0000256" key="3">
    <source>
        <dbReference type="ARBA" id="ARBA00022692"/>
    </source>
</evidence>
<dbReference type="Pfam" id="PF01594">
    <property type="entry name" value="AI-2E_transport"/>
    <property type="match status" value="1"/>
</dbReference>
<organism evidence="7 8">
    <name type="scientific">Aromatoleum aromaticum (strain DSM 19018 / LMG 30748 / EbN1)</name>
    <name type="common">Azoarcus sp. (strain EbN1)</name>
    <dbReference type="NCBI Taxonomy" id="76114"/>
    <lineage>
        <taxon>Bacteria</taxon>
        <taxon>Pseudomonadati</taxon>
        <taxon>Pseudomonadota</taxon>
        <taxon>Betaproteobacteria</taxon>
        <taxon>Rhodocyclales</taxon>
        <taxon>Rhodocyclaceae</taxon>
        <taxon>Aromatoleum</taxon>
    </lineage>
</organism>
<evidence type="ECO:0000256" key="2">
    <source>
        <dbReference type="ARBA" id="ARBA00009773"/>
    </source>
</evidence>
<dbReference type="eggNOG" id="COG0628">
    <property type="taxonomic scope" value="Bacteria"/>
</dbReference>
<dbReference type="GO" id="GO:0016020">
    <property type="term" value="C:membrane"/>
    <property type="evidence" value="ECO:0007669"/>
    <property type="project" value="UniProtKB-SubCell"/>
</dbReference>
<dbReference type="GO" id="GO:0055085">
    <property type="term" value="P:transmembrane transport"/>
    <property type="evidence" value="ECO:0007669"/>
    <property type="project" value="TreeGrafter"/>
</dbReference>
<keyword evidence="3 6" id="KW-0812">Transmembrane</keyword>
<dbReference type="AlphaFoldDB" id="Q5NXQ9"/>
<feature type="transmembrane region" description="Helical" evidence="6">
    <location>
        <begin position="167"/>
        <end position="186"/>
    </location>
</feature>
<feature type="transmembrane region" description="Helical" evidence="6">
    <location>
        <begin position="323"/>
        <end position="352"/>
    </location>
</feature>
<evidence type="ECO:0000256" key="4">
    <source>
        <dbReference type="ARBA" id="ARBA00022989"/>
    </source>
</evidence>
<dbReference type="PANTHER" id="PTHR21716">
    <property type="entry name" value="TRANSMEMBRANE PROTEIN"/>
    <property type="match status" value="1"/>
</dbReference>
<keyword evidence="8" id="KW-1185">Reference proteome</keyword>